<keyword evidence="9" id="KW-1185">Reference proteome</keyword>
<evidence type="ECO:0000256" key="6">
    <source>
        <dbReference type="ARBA" id="ARBA00038093"/>
    </source>
</evidence>
<keyword evidence="3" id="KW-0479">Metal-binding</keyword>
<dbReference type="OrthoDB" id="147588at2157"/>
<keyword evidence="5" id="KW-0460">Magnesium</keyword>
<dbReference type="Pfam" id="PF01850">
    <property type="entry name" value="PIN"/>
    <property type="match status" value="1"/>
</dbReference>
<dbReference type="InterPro" id="IPR050556">
    <property type="entry name" value="Type_II_TA_system_RNase"/>
</dbReference>
<dbReference type="AlphaFoldDB" id="A0A8J8PCP9"/>
<evidence type="ECO:0000256" key="3">
    <source>
        <dbReference type="ARBA" id="ARBA00022723"/>
    </source>
</evidence>
<dbReference type="Gene3D" id="3.40.50.1010">
    <property type="entry name" value="5'-nuclease"/>
    <property type="match status" value="1"/>
</dbReference>
<proteinExistence type="inferred from homology"/>
<dbReference type="CDD" id="cd09881">
    <property type="entry name" value="PIN_VapC4-5_FitB-like"/>
    <property type="match status" value="1"/>
</dbReference>
<dbReference type="Proteomes" id="UP000705823">
    <property type="component" value="Unassembled WGS sequence"/>
</dbReference>
<keyword evidence="4" id="KW-0378">Hydrolase</keyword>
<reference evidence="8" key="1">
    <citation type="submission" date="2019-02" db="EMBL/GenBank/DDBJ databases">
        <title>Halonotius sp. a new haloarchaeum isolated from saline soil.</title>
        <authorList>
            <person name="Duran-Viseras A."/>
            <person name="Sanchez-Porro C."/>
            <person name="Ventosa A."/>
        </authorList>
    </citation>
    <scope>NUCLEOTIDE SEQUENCE</scope>
    <source>
        <strain evidence="8">F15B</strain>
    </source>
</reference>
<dbReference type="InterPro" id="IPR002716">
    <property type="entry name" value="PIN_dom"/>
</dbReference>
<dbReference type="InterPro" id="IPR029060">
    <property type="entry name" value="PIN-like_dom_sf"/>
</dbReference>
<evidence type="ECO:0000259" key="7">
    <source>
        <dbReference type="Pfam" id="PF01850"/>
    </source>
</evidence>
<dbReference type="SUPFAM" id="SSF88723">
    <property type="entry name" value="PIN domain-like"/>
    <property type="match status" value="1"/>
</dbReference>
<evidence type="ECO:0000313" key="9">
    <source>
        <dbReference type="Proteomes" id="UP000705823"/>
    </source>
</evidence>
<dbReference type="GO" id="GO:0016787">
    <property type="term" value="F:hydrolase activity"/>
    <property type="evidence" value="ECO:0007669"/>
    <property type="project" value="UniProtKB-KW"/>
</dbReference>
<dbReference type="EMBL" id="RKLU01000002">
    <property type="protein sequence ID" value="TQQ82777.1"/>
    <property type="molecule type" value="Genomic_DNA"/>
</dbReference>
<feature type="domain" description="PIN" evidence="7">
    <location>
        <begin position="3"/>
        <end position="122"/>
    </location>
</feature>
<sequence length="132" mass="14458">MKLLDTTFLIDYLAGDKGAEGYLESHEDEDLVTTSINIKELAVGVQLAGDERKHELLSRFGWLRIVPFTVDHAVRAGQLEADLRADDTIPSERIDALSGDILIAAVAADHETTVITRNTGDFEVLGVDCEAY</sequence>
<protein>
    <submittedName>
        <fullName evidence="8">Type II toxin-antitoxin system VapC family toxin</fullName>
    </submittedName>
</protein>
<evidence type="ECO:0000256" key="2">
    <source>
        <dbReference type="ARBA" id="ARBA00022722"/>
    </source>
</evidence>
<comment type="similarity">
    <text evidence="6">Belongs to the PINc/VapC protein family.</text>
</comment>
<dbReference type="PANTHER" id="PTHR33653:SF1">
    <property type="entry name" value="RIBONUCLEASE VAPC2"/>
    <property type="match status" value="1"/>
</dbReference>
<gene>
    <name evidence="8" type="ORF">EGH24_04880</name>
</gene>
<comment type="cofactor">
    <cofactor evidence="1">
        <name>Mg(2+)</name>
        <dbReference type="ChEBI" id="CHEBI:18420"/>
    </cofactor>
</comment>
<evidence type="ECO:0000256" key="1">
    <source>
        <dbReference type="ARBA" id="ARBA00001946"/>
    </source>
</evidence>
<dbReference type="PANTHER" id="PTHR33653">
    <property type="entry name" value="RIBONUCLEASE VAPC2"/>
    <property type="match status" value="1"/>
</dbReference>
<organism evidence="8 9">
    <name type="scientific">Halonotius terrestris</name>
    <dbReference type="NCBI Taxonomy" id="2487750"/>
    <lineage>
        <taxon>Archaea</taxon>
        <taxon>Methanobacteriati</taxon>
        <taxon>Methanobacteriota</taxon>
        <taxon>Stenosarchaea group</taxon>
        <taxon>Halobacteria</taxon>
        <taxon>Halobacteriales</taxon>
        <taxon>Haloferacaceae</taxon>
        <taxon>Halonotius</taxon>
    </lineage>
</organism>
<evidence type="ECO:0000313" key="8">
    <source>
        <dbReference type="EMBL" id="TQQ82777.1"/>
    </source>
</evidence>
<name>A0A8J8PCP9_9EURY</name>
<accession>A0A8J8PCP9</accession>
<dbReference type="RefSeq" id="WP_142979042.1">
    <property type="nucleotide sequence ID" value="NZ_RKLU01000002.1"/>
</dbReference>
<evidence type="ECO:0000256" key="5">
    <source>
        <dbReference type="ARBA" id="ARBA00022842"/>
    </source>
</evidence>
<evidence type="ECO:0000256" key="4">
    <source>
        <dbReference type="ARBA" id="ARBA00022801"/>
    </source>
</evidence>
<comment type="caution">
    <text evidence="8">The sequence shown here is derived from an EMBL/GenBank/DDBJ whole genome shotgun (WGS) entry which is preliminary data.</text>
</comment>
<keyword evidence="2" id="KW-0540">Nuclease</keyword>
<dbReference type="GO" id="GO:0046872">
    <property type="term" value="F:metal ion binding"/>
    <property type="evidence" value="ECO:0007669"/>
    <property type="project" value="UniProtKB-KW"/>
</dbReference>
<dbReference type="GO" id="GO:0004518">
    <property type="term" value="F:nuclease activity"/>
    <property type="evidence" value="ECO:0007669"/>
    <property type="project" value="UniProtKB-KW"/>
</dbReference>